<evidence type="ECO:0000313" key="1">
    <source>
        <dbReference type="EMBL" id="KAH7295136.1"/>
    </source>
</evidence>
<evidence type="ECO:0000313" key="2">
    <source>
        <dbReference type="Proteomes" id="UP000825935"/>
    </source>
</evidence>
<dbReference type="EMBL" id="CM035432">
    <property type="protein sequence ID" value="KAH7295136.1"/>
    <property type="molecule type" value="Genomic_DNA"/>
</dbReference>
<dbReference type="GO" id="GO:0003676">
    <property type="term" value="F:nucleic acid binding"/>
    <property type="evidence" value="ECO:0007669"/>
    <property type="project" value="InterPro"/>
</dbReference>
<reference evidence="1 2" key="1">
    <citation type="submission" date="2021-08" db="EMBL/GenBank/DDBJ databases">
        <title>WGS assembly of Ceratopteris richardii.</title>
        <authorList>
            <person name="Marchant D.B."/>
            <person name="Chen G."/>
            <person name="Jenkins J."/>
            <person name="Shu S."/>
            <person name="Leebens-Mack J."/>
            <person name="Grimwood J."/>
            <person name="Schmutz J."/>
            <person name="Soltis P."/>
            <person name="Soltis D."/>
            <person name="Chen Z.-H."/>
        </authorList>
    </citation>
    <scope>NUCLEOTIDE SEQUENCE [LARGE SCALE GENOMIC DNA]</scope>
    <source>
        <strain evidence="1">Whitten #5841</strain>
        <tissue evidence="1">Leaf</tissue>
    </source>
</reference>
<keyword evidence="2" id="KW-1185">Reference proteome</keyword>
<comment type="caution">
    <text evidence="1">The sequence shown here is derived from an EMBL/GenBank/DDBJ whole genome shotgun (WGS) entry which is preliminary data.</text>
</comment>
<dbReference type="SUPFAM" id="SSF53098">
    <property type="entry name" value="Ribonuclease H-like"/>
    <property type="match status" value="1"/>
</dbReference>
<gene>
    <name evidence="1" type="ORF">KP509_27G034000</name>
</gene>
<protein>
    <recommendedName>
        <fullName evidence="3">Integrase catalytic domain-containing protein</fullName>
    </recommendedName>
</protein>
<dbReference type="Proteomes" id="UP000825935">
    <property type="component" value="Chromosome 27"/>
</dbReference>
<evidence type="ECO:0008006" key="3">
    <source>
        <dbReference type="Google" id="ProtNLM"/>
    </source>
</evidence>
<dbReference type="PANTHER" id="PTHR48475:SF1">
    <property type="entry name" value="RNASE H TYPE-1 DOMAIN-CONTAINING PROTEIN"/>
    <property type="match status" value="1"/>
</dbReference>
<dbReference type="Gene3D" id="3.30.420.10">
    <property type="entry name" value="Ribonuclease H-like superfamily/Ribonuclease H"/>
    <property type="match status" value="1"/>
</dbReference>
<dbReference type="InterPro" id="IPR036397">
    <property type="entry name" value="RNaseH_sf"/>
</dbReference>
<proteinExistence type="predicted"/>
<name>A0A8T2RFB0_CERRI</name>
<dbReference type="AlphaFoldDB" id="A0A8T2RFB0"/>
<dbReference type="InterPro" id="IPR012337">
    <property type="entry name" value="RNaseH-like_sf"/>
</dbReference>
<accession>A0A8T2RFB0</accession>
<sequence>MTISSRIAKWVLELQEYKYTFVVDESTRVTLADILTHRKWERKISNERERGATLHEEDIEDAYTILFDGAYKKQCLDIRPRYSTPYYPQCNGLVEKTNKIICKIISKQVKNHAKEWYKHLTATLWAYHRSYKSSLEFNPFHLVYGQEALLPIEVEIPSLRELVNESGKSEQEVIQKRLIDLQELKGSLVLRYDNCFDSRHDTKFQARWEVSFLIKTKFKNGSYELMDLSRKVHKTKVN</sequence>
<organism evidence="1 2">
    <name type="scientific">Ceratopteris richardii</name>
    <name type="common">Triangle waterfern</name>
    <dbReference type="NCBI Taxonomy" id="49495"/>
    <lineage>
        <taxon>Eukaryota</taxon>
        <taxon>Viridiplantae</taxon>
        <taxon>Streptophyta</taxon>
        <taxon>Embryophyta</taxon>
        <taxon>Tracheophyta</taxon>
        <taxon>Polypodiopsida</taxon>
        <taxon>Polypodiidae</taxon>
        <taxon>Polypodiales</taxon>
        <taxon>Pteridineae</taxon>
        <taxon>Pteridaceae</taxon>
        <taxon>Parkerioideae</taxon>
        <taxon>Ceratopteris</taxon>
    </lineage>
</organism>
<dbReference type="OrthoDB" id="1936587at2759"/>
<dbReference type="PANTHER" id="PTHR48475">
    <property type="entry name" value="RIBONUCLEASE H"/>
    <property type="match status" value="1"/>
</dbReference>